<dbReference type="Pfam" id="PF00931">
    <property type="entry name" value="NB-ARC"/>
    <property type="match status" value="1"/>
</dbReference>
<dbReference type="InterPro" id="IPR050905">
    <property type="entry name" value="Plant_NBS-LRR"/>
</dbReference>
<keyword evidence="3" id="KW-0547">Nucleotide-binding</keyword>
<dbReference type="PRINTS" id="PR00364">
    <property type="entry name" value="DISEASERSIST"/>
</dbReference>
<dbReference type="InterPro" id="IPR032675">
    <property type="entry name" value="LRR_dom_sf"/>
</dbReference>
<dbReference type="SMART" id="SM00382">
    <property type="entry name" value="AAA"/>
    <property type="match status" value="1"/>
</dbReference>
<proteinExistence type="inferred from homology"/>
<dbReference type="PANTHER" id="PTHR33463:SF212">
    <property type="entry name" value="AND NB-ARC DOMAINS-CONTAINING DISEASE RESISTANCE PROTEIN, PUTATIVE-RELATED"/>
    <property type="match status" value="1"/>
</dbReference>
<keyword evidence="4" id="KW-0611">Plant defense</keyword>
<dbReference type="InterPro" id="IPR027417">
    <property type="entry name" value="P-loop_NTPase"/>
</dbReference>
<dbReference type="Pfam" id="PF23559">
    <property type="entry name" value="WHD_DRP"/>
    <property type="match status" value="1"/>
</dbReference>
<feature type="domain" description="AAA+ ATPase" evidence="6">
    <location>
        <begin position="123"/>
        <end position="261"/>
    </location>
</feature>
<dbReference type="FunFam" id="1.10.10.10:FF:000322">
    <property type="entry name" value="Probable disease resistance protein At1g63360"/>
    <property type="match status" value="1"/>
</dbReference>
<dbReference type="InterPro" id="IPR057135">
    <property type="entry name" value="At4g27190-like_LRR"/>
</dbReference>
<evidence type="ECO:0000256" key="5">
    <source>
        <dbReference type="ARBA" id="ARBA00022840"/>
    </source>
</evidence>
<name>A0A5D2V652_GOSMU</name>
<dbReference type="Proteomes" id="UP000323597">
    <property type="component" value="Chromosome D05"/>
</dbReference>
<dbReference type="Gene3D" id="3.40.50.300">
    <property type="entry name" value="P-loop containing nucleotide triphosphate hydrolases"/>
    <property type="match status" value="1"/>
</dbReference>
<dbReference type="GO" id="GO:0006952">
    <property type="term" value="P:defense response"/>
    <property type="evidence" value="ECO:0007669"/>
    <property type="project" value="UniProtKB-KW"/>
</dbReference>
<dbReference type="SUPFAM" id="SSF52058">
    <property type="entry name" value="L domain-like"/>
    <property type="match status" value="1"/>
</dbReference>
<keyword evidence="5" id="KW-0067">ATP-binding</keyword>
<sequence length="949" mass="107481">MRDELNCKMEDIELQLKAELLRPLGKIPKKGVEIWLKAVKEMIREAQVVENKVSNGRYLCRSCNGKLVDGKTRDMKEFLDNAPNASEGLAMDGPSSGLPLPTSELVGEEAVRNKIWACLIPEEVSKIGVWGMGGVGKTTIMKHIHNDLLKEQRFERVIWVTISKEFNVMKVQDDIAGALKLKEDWPREGDKLRRAAILSEMLKNAGKHVLILDDVWDKVSLEEVGIPEPSGGNGCKLVLTTRLEHVCRYMGCKVIKVKPLSEEEALILFLNKVGPNIVQSPTIMPTLKLVVKECAGLPLTLVVVAGTMKGEYNPRIWKNALKELKERIGKVEGVEAEIIEHLKFSFDHLKDEKVKDCFLYCALYPEDYEIHKVELIECWIAEIFIDEMDTRQEMEDKGLTILKRLEDNCLLENITTKFGLHGIKMHDAVRDMALSITRMNPRYMIQAGLQLEELPEKEQWSPDIVKVSLMYNSISEISIDVLPTKCQLLTTLLLQNNPIKKIPYSFFTNMPCLSVLNLSFTKIESLPNSISELKNLTTLLLRGCLELRDLPCLSWLQELKELDLRRTEIGEVPEGMDMLIKLRYLDLEVFTLKEIPAGLLPKLVHLQHLSFAPNNVKISLKAEELEPLKKLERFTGCFKDISEFNKFISSMQQRKKSLTKYHLRVGSYLVPMWRTPEIDKTVEIGGVDNWEGALIMHPIEIQELRITECHYLRSLVDDNSFFKNAIDLRVCKISGCEGIECVVSLSSFASSSAHPFHSLEKLDLNHLPKLIALIMKDEGIGSATTSTLAPSATFSHLKEIKIVNCSSMKMLLPHWLLPNLQNLEEINVGACTQVVEILGAATPEVEEKGSDALIKFHLPKLRELELWALPNLKSICSKSGVMVCDSLQLIRVLVCDKLKRIPPFVPLVGNGQPFAYAPPPLTIRSSTEWWESLEWDDHPNFKNVLRINP</sequence>
<evidence type="ECO:0000313" key="8">
    <source>
        <dbReference type="Proteomes" id="UP000323597"/>
    </source>
</evidence>
<evidence type="ECO:0000313" key="7">
    <source>
        <dbReference type="EMBL" id="TYI84857.1"/>
    </source>
</evidence>
<dbReference type="Gene3D" id="1.10.8.430">
    <property type="entry name" value="Helical domain of apoptotic protease-activating factors"/>
    <property type="match status" value="1"/>
</dbReference>
<dbReference type="GO" id="GO:0043531">
    <property type="term" value="F:ADP binding"/>
    <property type="evidence" value="ECO:0007669"/>
    <property type="project" value="InterPro"/>
</dbReference>
<evidence type="ECO:0000256" key="4">
    <source>
        <dbReference type="ARBA" id="ARBA00022821"/>
    </source>
</evidence>
<keyword evidence="2" id="KW-0677">Repeat</keyword>
<dbReference type="InterPro" id="IPR001611">
    <property type="entry name" value="Leu-rich_rpt"/>
</dbReference>
<dbReference type="InterPro" id="IPR058922">
    <property type="entry name" value="WHD_DRP"/>
</dbReference>
<evidence type="ECO:0000256" key="1">
    <source>
        <dbReference type="ARBA" id="ARBA00008894"/>
    </source>
</evidence>
<reference evidence="7 8" key="1">
    <citation type="submission" date="2019-07" db="EMBL/GenBank/DDBJ databases">
        <title>WGS assembly of Gossypium mustelinum.</title>
        <authorList>
            <person name="Chen Z.J."/>
            <person name="Sreedasyam A."/>
            <person name="Ando A."/>
            <person name="Song Q."/>
            <person name="De L."/>
            <person name="Hulse-Kemp A."/>
            <person name="Ding M."/>
            <person name="Ye W."/>
            <person name="Kirkbride R."/>
            <person name="Jenkins J."/>
            <person name="Plott C."/>
            <person name="Lovell J."/>
            <person name="Lin Y.-M."/>
            <person name="Vaughn R."/>
            <person name="Liu B."/>
            <person name="Li W."/>
            <person name="Simpson S."/>
            <person name="Scheffler B."/>
            <person name="Saski C."/>
            <person name="Grover C."/>
            <person name="Hu G."/>
            <person name="Conover J."/>
            <person name="Carlson J."/>
            <person name="Shu S."/>
            <person name="Boston L."/>
            <person name="Williams M."/>
            <person name="Peterson D."/>
            <person name="Mcgee K."/>
            <person name="Jones D."/>
            <person name="Wendel J."/>
            <person name="Stelly D."/>
            <person name="Grimwood J."/>
            <person name="Schmutz J."/>
        </authorList>
    </citation>
    <scope>NUCLEOTIDE SEQUENCE [LARGE SCALE GENOMIC DNA]</scope>
    <source>
        <strain evidence="7">1408120.09</strain>
    </source>
</reference>
<dbReference type="EMBL" id="CM017653">
    <property type="protein sequence ID" value="TYI84857.1"/>
    <property type="molecule type" value="Genomic_DNA"/>
</dbReference>
<dbReference type="InterPro" id="IPR003593">
    <property type="entry name" value="AAA+_ATPase"/>
</dbReference>
<dbReference type="InterPro" id="IPR042197">
    <property type="entry name" value="Apaf_helical"/>
</dbReference>
<dbReference type="AlphaFoldDB" id="A0A5D2V652"/>
<evidence type="ECO:0000256" key="2">
    <source>
        <dbReference type="ARBA" id="ARBA00022737"/>
    </source>
</evidence>
<evidence type="ECO:0000256" key="3">
    <source>
        <dbReference type="ARBA" id="ARBA00022741"/>
    </source>
</evidence>
<dbReference type="Pfam" id="PF23247">
    <property type="entry name" value="LRR_RPS2"/>
    <property type="match status" value="1"/>
</dbReference>
<dbReference type="Pfam" id="PF13855">
    <property type="entry name" value="LRR_8"/>
    <property type="match status" value="1"/>
</dbReference>
<comment type="similarity">
    <text evidence="1">Belongs to the disease resistance NB-LRR family.</text>
</comment>
<dbReference type="FunFam" id="3.40.50.300:FF:001091">
    <property type="entry name" value="Probable disease resistance protein At1g61300"/>
    <property type="match status" value="1"/>
</dbReference>
<dbReference type="GO" id="GO:0005524">
    <property type="term" value="F:ATP binding"/>
    <property type="evidence" value="ECO:0007669"/>
    <property type="project" value="UniProtKB-KW"/>
</dbReference>
<dbReference type="Gene3D" id="3.80.10.10">
    <property type="entry name" value="Ribonuclease Inhibitor"/>
    <property type="match status" value="1"/>
</dbReference>
<accession>A0A5D2V652</accession>
<dbReference type="InterPro" id="IPR002182">
    <property type="entry name" value="NB-ARC"/>
</dbReference>
<gene>
    <name evidence="7" type="ORF">E1A91_D05G395800v1</name>
</gene>
<protein>
    <recommendedName>
        <fullName evidence="6">AAA+ ATPase domain-containing protein</fullName>
    </recommendedName>
</protein>
<dbReference type="SUPFAM" id="SSF52540">
    <property type="entry name" value="P-loop containing nucleoside triphosphate hydrolases"/>
    <property type="match status" value="1"/>
</dbReference>
<dbReference type="PANTHER" id="PTHR33463">
    <property type="entry name" value="NB-ARC DOMAIN-CONTAINING PROTEIN-RELATED"/>
    <property type="match status" value="1"/>
</dbReference>
<evidence type="ECO:0000259" key="6">
    <source>
        <dbReference type="SMART" id="SM00382"/>
    </source>
</evidence>
<feature type="non-terminal residue" evidence="7">
    <location>
        <position position="949"/>
    </location>
</feature>
<organism evidence="7 8">
    <name type="scientific">Gossypium mustelinum</name>
    <name type="common">Cotton</name>
    <name type="synonym">Gossypium caicoense</name>
    <dbReference type="NCBI Taxonomy" id="34275"/>
    <lineage>
        <taxon>Eukaryota</taxon>
        <taxon>Viridiplantae</taxon>
        <taxon>Streptophyta</taxon>
        <taxon>Embryophyta</taxon>
        <taxon>Tracheophyta</taxon>
        <taxon>Spermatophyta</taxon>
        <taxon>Magnoliopsida</taxon>
        <taxon>eudicotyledons</taxon>
        <taxon>Gunneridae</taxon>
        <taxon>Pentapetalae</taxon>
        <taxon>rosids</taxon>
        <taxon>malvids</taxon>
        <taxon>Malvales</taxon>
        <taxon>Malvaceae</taxon>
        <taxon>Malvoideae</taxon>
        <taxon>Gossypium</taxon>
    </lineage>
</organism>
<keyword evidence="8" id="KW-1185">Reference proteome</keyword>